<evidence type="ECO:0000256" key="3">
    <source>
        <dbReference type="ARBA" id="ARBA00013841"/>
    </source>
</evidence>
<accession>A0A6P3WBZ3</accession>
<dbReference type="CTD" id="84159"/>
<dbReference type="Proteomes" id="UP000515152">
    <property type="component" value="Chromosome 23"/>
</dbReference>
<keyword evidence="6" id="KW-0010">Activator</keyword>
<evidence type="ECO:0000313" key="12">
    <source>
        <dbReference type="RefSeq" id="XP_012694686.2"/>
    </source>
</evidence>
<dbReference type="RefSeq" id="XP_012694686.2">
    <property type="nucleotide sequence ID" value="XM_012839232.3"/>
</dbReference>
<feature type="compositionally biased region" description="Basic and acidic residues" evidence="9">
    <location>
        <begin position="853"/>
        <end position="864"/>
    </location>
</feature>
<dbReference type="GO" id="GO:0006357">
    <property type="term" value="P:regulation of transcription by RNA polymerase II"/>
    <property type="evidence" value="ECO:0007669"/>
    <property type="project" value="TreeGrafter"/>
</dbReference>
<feature type="compositionally biased region" description="Basic residues" evidence="9">
    <location>
        <begin position="808"/>
        <end position="836"/>
    </location>
</feature>
<dbReference type="GeneID" id="105910507"/>
<feature type="region of interest" description="Disordered" evidence="9">
    <location>
        <begin position="426"/>
        <end position="560"/>
    </location>
</feature>
<feature type="compositionally biased region" description="Low complexity" evidence="9">
    <location>
        <begin position="284"/>
        <end position="319"/>
    </location>
</feature>
<protein>
    <recommendedName>
        <fullName evidence="3">AT-rich interactive domain-containing protein 5B</fullName>
    </recommendedName>
</protein>
<dbReference type="FunFam" id="1.10.150.60:FF:000004">
    <property type="entry name" value="AT-rich interactive domain-containing protein 5B"/>
    <property type="match status" value="1"/>
</dbReference>
<keyword evidence="8" id="KW-0539">Nucleus</keyword>
<dbReference type="GeneTree" id="ENSGT00940000163584"/>
<organism evidence="11 12">
    <name type="scientific">Clupea harengus</name>
    <name type="common">Atlantic herring</name>
    <dbReference type="NCBI Taxonomy" id="7950"/>
    <lineage>
        <taxon>Eukaryota</taxon>
        <taxon>Metazoa</taxon>
        <taxon>Chordata</taxon>
        <taxon>Craniata</taxon>
        <taxon>Vertebrata</taxon>
        <taxon>Euteleostomi</taxon>
        <taxon>Actinopterygii</taxon>
        <taxon>Neopterygii</taxon>
        <taxon>Teleostei</taxon>
        <taxon>Clupei</taxon>
        <taxon>Clupeiformes</taxon>
        <taxon>Clupeoidei</taxon>
        <taxon>Clupeidae</taxon>
        <taxon>Clupea</taxon>
    </lineage>
</organism>
<evidence type="ECO:0000313" key="11">
    <source>
        <dbReference type="Proteomes" id="UP000515152"/>
    </source>
</evidence>
<feature type="region of interest" description="Disordered" evidence="9">
    <location>
        <begin position="791"/>
        <end position="877"/>
    </location>
</feature>
<keyword evidence="5" id="KW-0238">DNA-binding</keyword>
<dbReference type="PANTHER" id="PTHR13964:SF37">
    <property type="entry name" value="AT-RICH INTERACTIVE DOMAIN-CONTAINING PROTEIN 5B"/>
    <property type="match status" value="1"/>
</dbReference>
<dbReference type="CDD" id="cd16885">
    <property type="entry name" value="ARID_ARID5B"/>
    <property type="match status" value="1"/>
</dbReference>
<name>A0A6P3WBZ3_CLUHA</name>
<gene>
    <name evidence="12 13" type="primary">arid5b</name>
</gene>
<feature type="compositionally biased region" description="Acidic residues" evidence="9">
    <location>
        <begin position="534"/>
        <end position="543"/>
    </location>
</feature>
<dbReference type="InterPro" id="IPR001606">
    <property type="entry name" value="ARID_dom"/>
</dbReference>
<dbReference type="AlphaFoldDB" id="A0A6P3WBZ3"/>
<sequence length="1271" mass="139892">MEPNSLMWVGSPCGLHGPYIFYKAFRFHLEGKPRILSLGDFFFVRCKPGDPICIAELQLLWEERTSKQLLSSSKLYFLPEDTPLGRTVSHGEDEVIAVSEKVIVRLEDLVKWTVWDSSCWRKGLKAVPLKPTVLRELGKNGQREALHRYRESTLNSGLNFKDVLKEKAELGEDGEDRRALVLSYPQYCRYRSVIARLRERPNSLLTDQIVLALGGIASLTNNTQILYCRDTFEHPTLVENESVCDEFAPNLKGRPRKKKLSISQRRDSQGQSTAAKEPGGSESKTPAKVKAETKAVTASNKPKNSSSSSSSNGGNCKKSTSAEEKLKAGAGDEGSEADEEQAFLVSLYKYMKERKTPIERIPYLGFKQINLWTMFQAAQKLGGYEVITARRQWKNVYDELGGNPGSTSAATCTRRHYERLILPYERYTKGEEDRPLPPVKPRRHEGNGQESSPAVSRTKATAGGTKRSKEEQSSRLKPDKEASAIKDSECPEDQKKEELEEHDDDEDDDEDDDDEKEQTKPEVQGEPESRSTKEEDEEDEEEVVEVKPEVKEEPDSVCSLERTAPPRSALWDGGRPISPAGDLAVATPQADMNVMRFKDDEVFAVAAPAKSVHYTVTNPWQSGVGEFAVPPLLSKMGIPEPAGTKENQCHVGMVLPTLQQRPSLQPLLAPEIPTERAELPSREEASFSYSPLLYPKANPGIMSPLAKKKLLSQVSGTALSNNYSFGPPPPLIPNKASGLGAEGAEEALSAPGSLASSGSEGGFISRPSVIQHAQSFRPHGCVEELRPPNKEALQRDGSGVSLSEPYSTHHHPHPHPHPHLHPHPHAHPHPHPHAHPHPQPQHGPTVEPYLLRAESHGGMEKPPDTPRPGHAPSFLGDFYSSPHLHNLYRQAEHHLGKEHLSKYLHREAFPRDCESTPGFPSGQHQPPPDSIGLVYGVCLTQKDKLPSGGERTTEDQPTDLSLPKCSPPKPPPSSPSLCSLSHPPIIPPQDLKLTNTSLPYQTASGQGSSLDYHPRACRVPPMTISAPKNPTEPLPHHQPLPRGLDKASHNGRPEEPNVGFKVEELARPILGTKSCPQNVGAARPLKRPLGELESGLPEKKVRAVTPMHCSMPREVPCKQRTPSPAAEPVKPATPTPPHATLINGYAPESHKYPLHTPHIFHGLYPGAFVSQMQDMCDGMGGPVPAGYSHQLQYLKNQAVLSPLVPPFAIHSFMMQRQLLAQAAASPAHLYQHPMGASYGDLLHHGLYPMSALNHQPAFSPPQLQHPSTKLS</sequence>
<feature type="compositionally biased region" description="Pro residues" evidence="9">
    <location>
        <begin position="965"/>
        <end position="974"/>
    </location>
</feature>
<feature type="compositionally biased region" description="Basic and acidic residues" evidence="9">
    <location>
        <begin position="467"/>
        <end position="499"/>
    </location>
</feature>
<feature type="compositionally biased region" description="Polar residues" evidence="9">
    <location>
        <begin position="448"/>
        <end position="459"/>
    </location>
</feature>
<evidence type="ECO:0000256" key="8">
    <source>
        <dbReference type="ARBA" id="ARBA00023242"/>
    </source>
</evidence>
<feature type="region of interest" description="Disordered" evidence="9">
    <location>
        <begin position="911"/>
        <end position="989"/>
    </location>
</feature>
<evidence type="ECO:0000256" key="5">
    <source>
        <dbReference type="ARBA" id="ARBA00023125"/>
    </source>
</evidence>
<dbReference type="PANTHER" id="PTHR13964">
    <property type="entry name" value="RBP-RELATED"/>
    <property type="match status" value="1"/>
</dbReference>
<evidence type="ECO:0000256" key="9">
    <source>
        <dbReference type="SAM" id="MobiDB-lite"/>
    </source>
</evidence>
<dbReference type="InterPro" id="IPR051232">
    <property type="entry name" value="ARID/SWI1_ChromRemod"/>
</dbReference>
<evidence type="ECO:0000256" key="1">
    <source>
        <dbReference type="ARBA" id="ARBA00004123"/>
    </source>
</evidence>
<dbReference type="Gene3D" id="1.10.150.60">
    <property type="entry name" value="ARID DNA-binding domain"/>
    <property type="match status" value="1"/>
</dbReference>
<feature type="region of interest" description="Disordered" evidence="9">
    <location>
        <begin position="248"/>
        <end position="336"/>
    </location>
</feature>
<comment type="similarity">
    <text evidence="2">Belongs to the ARID5B family.</text>
</comment>
<dbReference type="OrthoDB" id="1938591at2759"/>
<keyword evidence="4" id="KW-0805">Transcription regulation</keyword>
<feature type="region of interest" description="Disordered" evidence="9">
    <location>
        <begin position="1112"/>
        <end position="1137"/>
    </location>
</feature>
<keyword evidence="7" id="KW-0804">Transcription</keyword>
<proteinExistence type="inferred from homology"/>
<dbReference type="GO" id="GO:0005634">
    <property type="term" value="C:nucleus"/>
    <property type="evidence" value="ECO:0007669"/>
    <property type="project" value="UniProtKB-SubCell"/>
</dbReference>
<feature type="compositionally biased region" description="Acidic residues" evidence="9">
    <location>
        <begin position="500"/>
        <end position="516"/>
    </location>
</feature>
<dbReference type="GO" id="GO:0000976">
    <property type="term" value="F:transcription cis-regulatory region binding"/>
    <property type="evidence" value="ECO:0007669"/>
    <property type="project" value="TreeGrafter"/>
</dbReference>
<evidence type="ECO:0000313" key="13">
    <source>
        <dbReference type="RefSeq" id="XP_031417280.1"/>
    </source>
</evidence>
<dbReference type="SMART" id="SM01014">
    <property type="entry name" value="ARID"/>
    <property type="match status" value="1"/>
</dbReference>
<feature type="compositionally biased region" description="Basic and acidic residues" evidence="9">
    <location>
        <begin position="426"/>
        <end position="435"/>
    </location>
</feature>
<comment type="subcellular location">
    <subcellularLocation>
        <location evidence="1">Nucleus</location>
    </subcellularLocation>
</comment>
<dbReference type="InterPro" id="IPR036431">
    <property type="entry name" value="ARID_dom_sf"/>
</dbReference>
<reference evidence="12 13" key="1">
    <citation type="submission" date="2025-04" db="UniProtKB">
        <authorList>
            <consortium name="RefSeq"/>
        </authorList>
    </citation>
    <scope>IDENTIFICATION</scope>
</reference>
<feature type="compositionally biased region" description="Basic and acidic residues" evidence="9">
    <location>
        <begin position="544"/>
        <end position="554"/>
    </location>
</feature>
<dbReference type="InterPro" id="IPR030408">
    <property type="entry name" value="ARID5B_ARID/BRIGHT_DNA-bd"/>
</dbReference>
<dbReference type="Pfam" id="PF01388">
    <property type="entry name" value="ARID"/>
    <property type="match status" value="1"/>
</dbReference>
<evidence type="ECO:0000256" key="6">
    <source>
        <dbReference type="ARBA" id="ARBA00023159"/>
    </source>
</evidence>
<dbReference type="SUPFAM" id="SSF46774">
    <property type="entry name" value="ARID-like"/>
    <property type="match status" value="1"/>
</dbReference>
<feature type="domain" description="ARID" evidence="10">
    <location>
        <begin position="337"/>
        <end position="429"/>
    </location>
</feature>
<evidence type="ECO:0000256" key="7">
    <source>
        <dbReference type="ARBA" id="ARBA00023163"/>
    </source>
</evidence>
<keyword evidence="11" id="KW-1185">Reference proteome</keyword>
<dbReference type="SMART" id="SM00501">
    <property type="entry name" value="BRIGHT"/>
    <property type="match status" value="1"/>
</dbReference>
<dbReference type="PROSITE" id="PS51011">
    <property type="entry name" value="ARID"/>
    <property type="match status" value="1"/>
</dbReference>
<evidence type="ECO:0000259" key="10">
    <source>
        <dbReference type="PROSITE" id="PS51011"/>
    </source>
</evidence>
<dbReference type="KEGG" id="char:105910507"/>
<evidence type="ECO:0000256" key="2">
    <source>
        <dbReference type="ARBA" id="ARBA00010608"/>
    </source>
</evidence>
<dbReference type="RefSeq" id="XP_031417280.1">
    <property type="nucleotide sequence ID" value="XM_031561420.2"/>
</dbReference>
<evidence type="ECO:0000256" key="4">
    <source>
        <dbReference type="ARBA" id="ARBA00023015"/>
    </source>
</evidence>